<protein>
    <submittedName>
        <fullName evidence="1">Uncharacterized protein</fullName>
    </submittedName>
</protein>
<dbReference type="AlphaFoldDB" id="A0A0L8VBE9"/>
<organism evidence="1 2">
    <name type="scientific">Sunxiuqinia dokdonensis</name>
    <dbReference type="NCBI Taxonomy" id="1409788"/>
    <lineage>
        <taxon>Bacteria</taxon>
        <taxon>Pseudomonadati</taxon>
        <taxon>Bacteroidota</taxon>
        <taxon>Bacteroidia</taxon>
        <taxon>Marinilabiliales</taxon>
        <taxon>Prolixibacteraceae</taxon>
        <taxon>Sunxiuqinia</taxon>
    </lineage>
</organism>
<proteinExistence type="predicted"/>
<keyword evidence="2" id="KW-1185">Reference proteome</keyword>
<evidence type="ECO:0000313" key="1">
    <source>
        <dbReference type="EMBL" id="KOH45774.1"/>
    </source>
</evidence>
<name>A0A0L8VBE9_9BACT</name>
<dbReference type="Proteomes" id="UP000036958">
    <property type="component" value="Unassembled WGS sequence"/>
</dbReference>
<evidence type="ECO:0000313" key="2">
    <source>
        <dbReference type="Proteomes" id="UP000036958"/>
    </source>
</evidence>
<dbReference type="EMBL" id="LGIA01000072">
    <property type="protein sequence ID" value="KOH45774.1"/>
    <property type="molecule type" value="Genomic_DNA"/>
</dbReference>
<accession>A0A0L8VBE9</accession>
<reference evidence="2" key="1">
    <citation type="submission" date="2015-07" db="EMBL/GenBank/DDBJ databases">
        <title>Genome sequencing of Sunxiuqinia dokdonensis strain SK.</title>
        <authorList>
            <person name="Ahn S."/>
            <person name="Kim B.-C."/>
        </authorList>
    </citation>
    <scope>NUCLEOTIDE SEQUENCE [LARGE SCALE GENOMIC DNA]</scope>
    <source>
        <strain evidence="2">SK</strain>
    </source>
</reference>
<comment type="caution">
    <text evidence="1">The sequence shown here is derived from an EMBL/GenBank/DDBJ whole genome shotgun (WGS) entry which is preliminary data.</text>
</comment>
<gene>
    <name evidence="1" type="ORF">NC99_14060</name>
</gene>
<sequence>MLLTALFLVFFYGCFVYSFHPLYTDDDLFANDLLVGEWIDSDSAIWKFDFYYRGEHLPENRDSTAFVLQIKEKDSSDFDEHEFLVHVIRLDGTYFLDFYLEEYFDEDNFTIFDLHVMPMHTFARLDLEGDGAEIRWFAPDWLEKILEEKPAAIRNENNGNHILITAKTEDLQQFVVQYANSEDAFSDGVDAQLRRVGQ</sequence>